<evidence type="ECO:0000313" key="12">
    <source>
        <dbReference type="Proteomes" id="UP001551210"/>
    </source>
</evidence>
<dbReference type="Pfam" id="PF00069">
    <property type="entry name" value="Pkinase"/>
    <property type="match status" value="1"/>
</dbReference>
<feature type="transmembrane region" description="Helical" evidence="9">
    <location>
        <begin position="382"/>
        <end position="401"/>
    </location>
</feature>
<dbReference type="GO" id="GO:0016301">
    <property type="term" value="F:kinase activity"/>
    <property type="evidence" value="ECO:0007669"/>
    <property type="project" value="UniProtKB-KW"/>
</dbReference>
<protein>
    <recommendedName>
        <fullName evidence="1">non-specific serine/threonine protein kinase</fullName>
        <ecNumber evidence="1">2.7.11.1</ecNumber>
    </recommendedName>
</protein>
<dbReference type="InterPro" id="IPR017441">
    <property type="entry name" value="Protein_kinase_ATP_BS"/>
</dbReference>
<keyword evidence="4 7" id="KW-0547">Nucleotide-binding</keyword>
<dbReference type="EC" id="2.7.11.1" evidence="1"/>
<keyword evidence="2" id="KW-0723">Serine/threonine-protein kinase</keyword>
<dbReference type="Proteomes" id="UP001551210">
    <property type="component" value="Unassembled WGS sequence"/>
</dbReference>
<feature type="transmembrane region" description="Helical" evidence="9">
    <location>
        <begin position="430"/>
        <end position="449"/>
    </location>
</feature>
<comment type="caution">
    <text evidence="11">The sequence shown here is derived from an EMBL/GenBank/DDBJ whole genome shotgun (WGS) entry which is preliminary data.</text>
</comment>
<organism evidence="11 12">
    <name type="scientific">Streptomyces exfoliatus</name>
    <name type="common">Streptomyces hydrogenans</name>
    <dbReference type="NCBI Taxonomy" id="1905"/>
    <lineage>
        <taxon>Bacteria</taxon>
        <taxon>Bacillati</taxon>
        <taxon>Actinomycetota</taxon>
        <taxon>Actinomycetes</taxon>
        <taxon>Kitasatosporales</taxon>
        <taxon>Streptomycetaceae</taxon>
        <taxon>Streptomyces</taxon>
    </lineage>
</organism>
<reference evidence="11 12" key="1">
    <citation type="submission" date="2024-06" db="EMBL/GenBank/DDBJ databases">
        <title>The Natural Products Discovery Center: Release of the First 8490 Sequenced Strains for Exploring Actinobacteria Biosynthetic Diversity.</title>
        <authorList>
            <person name="Kalkreuter E."/>
            <person name="Kautsar S.A."/>
            <person name="Yang D."/>
            <person name="Bader C.D."/>
            <person name="Teijaro C.N."/>
            <person name="Fluegel L."/>
            <person name="Davis C.M."/>
            <person name="Simpson J.R."/>
            <person name="Lauterbach L."/>
            <person name="Steele A.D."/>
            <person name="Gui C."/>
            <person name="Meng S."/>
            <person name="Li G."/>
            <person name="Viehrig K."/>
            <person name="Ye F."/>
            <person name="Su P."/>
            <person name="Kiefer A.F."/>
            <person name="Nichols A."/>
            <person name="Cepeda A.J."/>
            <person name="Yan W."/>
            <person name="Fan B."/>
            <person name="Jiang Y."/>
            <person name="Adhikari A."/>
            <person name="Zheng C.-J."/>
            <person name="Schuster L."/>
            <person name="Cowan T.M."/>
            <person name="Smanski M.J."/>
            <person name="Chevrette M.G."/>
            <person name="De Carvalho L.P.S."/>
            <person name="Shen B."/>
        </authorList>
    </citation>
    <scope>NUCLEOTIDE SEQUENCE [LARGE SCALE GENOMIC DNA]</scope>
    <source>
        <strain evidence="11 12">NPDC045705</strain>
    </source>
</reference>
<gene>
    <name evidence="11" type="ORF">AB0A76_35970</name>
</gene>
<proteinExistence type="predicted"/>
<dbReference type="SUPFAM" id="SSF56112">
    <property type="entry name" value="Protein kinase-like (PK-like)"/>
    <property type="match status" value="1"/>
</dbReference>
<dbReference type="PANTHER" id="PTHR43289">
    <property type="entry name" value="MITOGEN-ACTIVATED PROTEIN KINASE KINASE KINASE 20-RELATED"/>
    <property type="match status" value="1"/>
</dbReference>
<evidence type="ECO:0000256" key="8">
    <source>
        <dbReference type="SAM" id="MobiDB-lite"/>
    </source>
</evidence>
<dbReference type="RefSeq" id="WP_359217654.1">
    <property type="nucleotide sequence ID" value="NZ_JBEZAM010000135.1"/>
</dbReference>
<evidence type="ECO:0000256" key="4">
    <source>
        <dbReference type="ARBA" id="ARBA00022741"/>
    </source>
</evidence>
<dbReference type="Gene3D" id="3.30.200.20">
    <property type="entry name" value="Phosphorylase Kinase, domain 1"/>
    <property type="match status" value="1"/>
</dbReference>
<evidence type="ECO:0000256" key="5">
    <source>
        <dbReference type="ARBA" id="ARBA00022777"/>
    </source>
</evidence>
<evidence type="ECO:0000256" key="7">
    <source>
        <dbReference type="PROSITE-ProRule" id="PRU10141"/>
    </source>
</evidence>
<dbReference type="EMBL" id="JBEZAM010000135">
    <property type="protein sequence ID" value="MEU7298526.1"/>
    <property type="molecule type" value="Genomic_DNA"/>
</dbReference>
<evidence type="ECO:0000313" key="11">
    <source>
        <dbReference type="EMBL" id="MEU7298526.1"/>
    </source>
</evidence>
<feature type="transmembrane region" description="Helical" evidence="9">
    <location>
        <begin position="461"/>
        <end position="481"/>
    </location>
</feature>
<evidence type="ECO:0000256" key="3">
    <source>
        <dbReference type="ARBA" id="ARBA00022679"/>
    </source>
</evidence>
<dbReference type="PROSITE" id="PS50011">
    <property type="entry name" value="PROTEIN_KINASE_DOM"/>
    <property type="match status" value="1"/>
</dbReference>
<dbReference type="PANTHER" id="PTHR43289:SF6">
    <property type="entry name" value="SERINE_THREONINE-PROTEIN KINASE NEKL-3"/>
    <property type="match status" value="1"/>
</dbReference>
<dbReference type="Gene3D" id="1.10.510.10">
    <property type="entry name" value="Transferase(Phosphotransferase) domain 1"/>
    <property type="match status" value="1"/>
</dbReference>
<accession>A0ABV3D8L2</accession>
<keyword evidence="9" id="KW-1133">Transmembrane helix</keyword>
<feature type="binding site" evidence="7">
    <location>
        <position position="46"/>
    </location>
    <ligand>
        <name>ATP</name>
        <dbReference type="ChEBI" id="CHEBI:30616"/>
    </ligand>
</feature>
<keyword evidence="12" id="KW-1185">Reference proteome</keyword>
<evidence type="ECO:0000256" key="1">
    <source>
        <dbReference type="ARBA" id="ARBA00012513"/>
    </source>
</evidence>
<name>A0ABV3D8L2_STREX</name>
<feature type="domain" description="Protein kinase" evidence="10">
    <location>
        <begin position="17"/>
        <end position="282"/>
    </location>
</feature>
<dbReference type="PROSITE" id="PS00107">
    <property type="entry name" value="PROTEIN_KINASE_ATP"/>
    <property type="match status" value="1"/>
</dbReference>
<evidence type="ECO:0000256" key="6">
    <source>
        <dbReference type="ARBA" id="ARBA00022840"/>
    </source>
</evidence>
<dbReference type="InterPro" id="IPR000719">
    <property type="entry name" value="Prot_kinase_dom"/>
</dbReference>
<feature type="transmembrane region" description="Helical" evidence="9">
    <location>
        <begin position="512"/>
        <end position="534"/>
    </location>
</feature>
<dbReference type="SMART" id="SM00220">
    <property type="entry name" value="S_TKc"/>
    <property type="match status" value="1"/>
</dbReference>
<keyword evidence="9" id="KW-0472">Membrane</keyword>
<feature type="region of interest" description="Disordered" evidence="8">
    <location>
        <begin position="304"/>
        <end position="365"/>
    </location>
</feature>
<evidence type="ECO:0000256" key="2">
    <source>
        <dbReference type="ARBA" id="ARBA00022527"/>
    </source>
</evidence>
<dbReference type="CDD" id="cd14014">
    <property type="entry name" value="STKc_PknB_like"/>
    <property type="match status" value="1"/>
</dbReference>
<keyword evidence="3" id="KW-0808">Transferase</keyword>
<evidence type="ECO:0000256" key="9">
    <source>
        <dbReference type="SAM" id="Phobius"/>
    </source>
</evidence>
<dbReference type="InterPro" id="IPR011009">
    <property type="entry name" value="Kinase-like_dom_sf"/>
</dbReference>
<evidence type="ECO:0000259" key="10">
    <source>
        <dbReference type="PROSITE" id="PS50011"/>
    </source>
</evidence>
<keyword evidence="6 7" id="KW-0067">ATP-binding</keyword>
<sequence>MMTRGIGPGTRLAQGRFLIGELLGTGGMAAVYRAHDDALGRTVAIKTMTAVPGGDPAGRERFRREARAAAALSHAHVVAVYDVLEEDVAGVRVPYLVMEYVQGRPLSHYVPPGPGGLPLAEALRFVSEILDALAASHAAGLVHRDVKPANAMVTEAGSVKVMDFGIARALDAQATALTGTGFIVGTPHYMAPEQFTAGGAIDPRCDLYAVGVILFQLLTGKVPFDAESGFQIGYQHVNAEPPPLSALGVQVPGEVQALLTRALAKSPQDRFPDARSMRAQILQAAGRDAAAADTPDGGYVATVLDRAPVGGPRPPASAESGSGADIPHHAPPSPLAGLPTQPQLVPAVPSYAPDQHPMPIVPPPTAPGEVMRRLKRGLGHPIMWLLALTPLVAYGMVLGKFDDLLATSNLPPAIVASFRADIPGWAVDDWWRTPIYVVLLCALAPLLYFRARLSASGAAAVRAWTVAAGCYWLAVCAAWGLHFAQFTVLDDAIEPVVHQYTGLHSTVRVMGILPASAMLPVTIACASATPVVLFRTALRIRRAWRAASLGRLSPDHLAAARS</sequence>
<keyword evidence="5 11" id="KW-0418">Kinase</keyword>
<keyword evidence="9" id="KW-0812">Transmembrane</keyword>